<evidence type="ECO:0000256" key="1">
    <source>
        <dbReference type="ARBA" id="ARBA00007164"/>
    </source>
</evidence>
<comment type="similarity">
    <text evidence="1 9">Belongs to the peptidase S11 family.</text>
</comment>
<evidence type="ECO:0000256" key="3">
    <source>
        <dbReference type="ARBA" id="ARBA00022801"/>
    </source>
</evidence>
<feature type="compositionally biased region" description="Low complexity" evidence="10">
    <location>
        <begin position="24"/>
        <end position="39"/>
    </location>
</feature>
<dbReference type="AlphaFoldDB" id="A0A540R8Q6"/>
<feature type="binding site" evidence="8">
    <location>
        <position position="315"/>
    </location>
    <ligand>
        <name>substrate</name>
    </ligand>
</feature>
<evidence type="ECO:0000256" key="7">
    <source>
        <dbReference type="PIRSR" id="PIRSR618044-1"/>
    </source>
</evidence>
<dbReference type="GO" id="GO:0008360">
    <property type="term" value="P:regulation of cell shape"/>
    <property type="evidence" value="ECO:0007669"/>
    <property type="project" value="UniProtKB-KW"/>
</dbReference>
<dbReference type="Gene3D" id="3.40.710.10">
    <property type="entry name" value="DD-peptidase/beta-lactamase superfamily"/>
    <property type="match status" value="1"/>
</dbReference>
<keyword evidence="2 12" id="KW-0732">Signal</keyword>
<dbReference type="RefSeq" id="WP_141628597.1">
    <property type="nucleotide sequence ID" value="NZ_VHIR01000003.1"/>
</dbReference>
<feature type="transmembrane region" description="Helical" evidence="11">
    <location>
        <begin position="424"/>
        <end position="445"/>
    </location>
</feature>
<evidence type="ECO:0000256" key="9">
    <source>
        <dbReference type="RuleBase" id="RU004016"/>
    </source>
</evidence>
<evidence type="ECO:0000259" key="13">
    <source>
        <dbReference type="Pfam" id="PF00768"/>
    </source>
</evidence>
<evidence type="ECO:0000256" key="6">
    <source>
        <dbReference type="ARBA" id="ARBA00023316"/>
    </source>
</evidence>
<dbReference type="GO" id="GO:0009002">
    <property type="term" value="F:serine-type D-Ala-D-Ala carboxypeptidase activity"/>
    <property type="evidence" value="ECO:0007669"/>
    <property type="project" value="InterPro"/>
</dbReference>
<protein>
    <submittedName>
        <fullName evidence="14">D-alanyl-D-alanine carboxypeptidase</fullName>
    </submittedName>
</protein>
<feature type="region of interest" description="Disordered" evidence="10">
    <location>
        <begin position="24"/>
        <end position="110"/>
    </location>
</feature>
<dbReference type="EMBL" id="VHIR01000003">
    <property type="protein sequence ID" value="TQE44130.1"/>
    <property type="molecule type" value="Genomic_DNA"/>
</dbReference>
<keyword evidence="5" id="KW-0573">Peptidoglycan synthesis</keyword>
<dbReference type="GO" id="GO:0009252">
    <property type="term" value="P:peptidoglycan biosynthetic process"/>
    <property type="evidence" value="ECO:0007669"/>
    <property type="project" value="UniProtKB-KW"/>
</dbReference>
<evidence type="ECO:0000256" key="4">
    <source>
        <dbReference type="ARBA" id="ARBA00022960"/>
    </source>
</evidence>
<comment type="caution">
    <text evidence="14">The sequence shown here is derived from an EMBL/GenBank/DDBJ whole genome shotgun (WGS) entry which is preliminary data.</text>
</comment>
<feature type="active site" evidence="7">
    <location>
        <position position="209"/>
    </location>
</feature>
<dbReference type="InterPro" id="IPR018044">
    <property type="entry name" value="Peptidase_S11"/>
</dbReference>
<feature type="region of interest" description="Disordered" evidence="10">
    <location>
        <begin position="371"/>
        <end position="408"/>
    </location>
</feature>
<evidence type="ECO:0000256" key="2">
    <source>
        <dbReference type="ARBA" id="ARBA00022729"/>
    </source>
</evidence>
<gene>
    <name evidence="14" type="ORF">EJK80_03090</name>
</gene>
<dbReference type="PRINTS" id="PR00725">
    <property type="entry name" value="DADACBPTASE1"/>
</dbReference>
<proteinExistence type="inferred from homology"/>
<keyword evidence="3" id="KW-0378">Hydrolase</keyword>
<keyword evidence="14" id="KW-0121">Carboxypeptidase</keyword>
<feature type="active site" description="Proton acceptor" evidence="7">
    <location>
        <position position="157"/>
    </location>
</feature>
<evidence type="ECO:0000313" key="15">
    <source>
        <dbReference type="Proteomes" id="UP000318080"/>
    </source>
</evidence>
<sequence length="455" mass="47229">MKNLATLALAAVCSAALSAPFLSPAPARAQEDPAATAPTPGDPAGGPADDQAGEEGEATKESATPTYRTEAPNTDTCPQSLVPPEPVTTSERLAPGQPAPTPLPATQTSDCGVKAPKGFTVDKDVLAAAFLVADVDSGEIIAMKDPHGRYRPASIIKVLLALVAIEELDLNQKYTATAEDANADGSAVGIGEGGVYTIEQLLQGLVMASGNDAAHALAQALGGDKATLDKVNKKAHELGTTDTVAASYSGLDAPGMSTSAYDLGLIYQAAYRNPTFARLVNTDHVDFPGYGDLPGYELWNDNGLLMNDPEGIGGKTGYTDDAHHTFVGAVNHGGRRLMAIILNTTVEHGPRAWEQAQKLLHESYDVRPGQGVGTLAPAADPSATPTVTATQDPVAPNAAEPSDAPTTSARAHAYDPVLDDLKPWMSWLIVGLVGLFALIAAVLTLRGTTGRHHKR</sequence>
<keyword evidence="11" id="KW-0812">Transmembrane</keyword>
<keyword evidence="6" id="KW-0961">Cell wall biogenesis/degradation</keyword>
<name>A0A540R8Q6_9CORY</name>
<evidence type="ECO:0000256" key="12">
    <source>
        <dbReference type="SAM" id="SignalP"/>
    </source>
</evidence>
<reference evidence="14 15" key="1">
    <citation type="submission" date="2019-06" db="EMBL/GenBank/DDBJ databases">
        <title>Draft genome of C. phoceense Strain 272.</title>
        <authorList>
            <person name="Pacheco L.G.C."/>
            <person name="Barberis C.M."/>
            <person name="Almuzara M.N."/>
            <person name="Traglia G.M."/>
            <person name="Santos C.S."/>
            <person name="Rocha D.J.P.G."/>
            <person name="Aguiar E.R.G.R."/>
            <person name="Vay C.A."/>
        </authorList>
    </citation>
    <scope>NUCLEOTIDE SEQUENCE [LARGE SCALE GENOMIC DNA]</scope>
    <source>
        <strain evidence="14 15">272</strain>
    </source>
</reference>
<evidence type="ECO:0000313" key="14">
    <source>
        <dbReference type="EMBL" id="TQE44130.1"/>
    </source>
</evidence>
<evidence type="ECO:0000256" key="5">
    <source>
        <dbReference type="ARBA" id="ARBA00022984"/>
    </source>
</evidence>
<dbReference type="InterPro" id="IPR001967">
    <property type="entry name" value="Peptidase_S11_N"/>
</dbReference>
<dbReference type="SUPFAM" id="SSF56601">
    <property type="entry name" value="beta-lactamase/transpeptidase-like"/>
    <property type="match status" value="1"/>
</dbReference>
<dbReference type="PANTHER" id="PTHR21581:SF33">
    <property type="entry name" value="D-ALANYL-D-ALANINE CARBOXYPEPTIDASE DACB"/>
    <property type="match status" value="1"/>
</dbReference>
<keyword evidence="11" id="KW-1133">Transmembrane helix</keyword>
<accession>A0A540R8Q6</accession>
<organism evidence="14 15">
    <name type="scientific">Corynebacterium phoceense</name>
    <dbReference type="NCBI Taxonomy" id="1686286"/>
    <lineage>
        <taxon>Bacteria</taxon>
        <taxon>Bacillati</taxon>
        <taxon>Actinomycetota</taxon>
        <taxon>Actinomycetes</taxon>
        <taxon>Mycobacteriales</taxon>
        <taxon>Corynebacteriaceae</taxon>
        <taxon>Corynebacterium</taxon>
    </lineage>
</organism>
<feature type="active site" description="Acyl-ester intermediate" evidence="7">
    <location>
        <position position="154"/>
    </location>
</feature>
<dbReference type="Proteomes" id="UP000318080">
    <property type="component" value="Unassembled WGS sequence"/>
</dbReference>
<feature type="chain" id="PRO_5021927939" evidence="12">
    <location>
        <begin position="30"/>
        <end position="455"/>
    </location>
</feature>
<evidence type="ECO:0000256" key="8">
    <source>
        <dbReference type="PIRSR" id="PIRSR618044-2"/>
    </source>
</evidence>
<dbReference type="GO" id="GO:0006508">
    <property type="term" value="P:proteolysis"/>
    <property type="evidence" value="ECO:0007669"/>
    <property type="project" value="InterPro"/>
</dbReference>
<evidence type="ECO:0000256" key="11">
    <source>
        <dbReference type="SAM" id="Phobius"/>
    </source>
</evidence>
<feature type="compositionally biased region" description="Polar residues" evidence="10">
    <location>
        <begin position="61"/>
        <end position="79"/>
    </location>
</feature>
<feature type="domain" description="Peptidase S11 D-alanyl-D-alanine carboxypeptidase A N-terminal" evidence="13">
    <location>
        <begin position="123"/>
        <end position="344"/>
    </location>
</feature>
<dbReference type="STRING" id="1686286.GCA_900092335_01263"/>
<keyword evidence="15" id="KW-1185">Reference proteome</keyword>
<dbReference type="InterPro" id="IPR012338">
    <property type="entry name" value="Beta-lactam/transpept-like"/>
</dbReference>
<dbReference type="Pfam" id="PF00768">
    <property type="entry name" value="Peptidase_S11"/>
    <property type="match status" value="1"/>
</dbReference>
<evidence type="ECO:0000256" key="10">
    <source>
        <dbReference type="SAM" id="MobiDB-lite"/>
    </source>
</evidence>
<feature type="signal peptide" evidence="12">
    <location>
        <begin position="1"/>
        <end position="29"/>
    </location>
</feature>
<dbReference type="GO" id="GO:0071555">
    <property type="term" value="P:cell wall organization"/>
    <property type="evidence" value="ECO:0007669"/>
    <property type="project" value="UniProtKB-KW"/>
</dbReference>
<keyword evidence="11" id="KW-0472">Membrane</keyword>
<keyword evidence="14" id="KW-0645">Protease</keyword>
<keyword evidence="4" id="KW-0133">Cell shape</keyword>
<dbReference type="PANTHER" id="PTHR21581">
    <property type="entry name" value="D-ALANYL-D-ALANINE CARBOXYPEPTIDASE"/>
    <property type="match status" value="1"/>
</dbReference>